<gene>
    <name evidence="2" type="ORF">GZ78_04260</name>
</gene>
<reference evidence="2 3" key="1">
    <citation type="submission" date="2014-06" db="EMBL/GenBank/DDBJ databases">
        <title>Whole Genome Sequences of Three Symbiotic Endozoicomonas Bacteria.</title>
        <authorList>
            <person name="Neave M.J."/>
            <person name="Apprill A."/>
            <person name="Voolstra C.R."/>
        </authorList>
    </citation>
    <scope>NUCLEOTIDE SEQUENCE [LARGE SCALE GENOMIC DNA]</scope>
    <source>
        <strain evidence="2 3">DSM 25634</strain>
    </source>
</reference>
<dbReference type="STRING" id="1137799.GZ78_04260"/>
<dbReference type="PROSITE" id="PS51257">
    <property type="entry name" value="PROKAR_LIPOPROTEIN"/>
    <property type="match status" value="1"/>
</dbReference>
<protein>
    <submittedName>
        <fullName evidence="2">Uncharacterized protein</fullName>
    </submittedName>
</protein>
<keyword evidence="3" id="KW-1185">Reference proteome</keyword>
<feature type="transmembrane region" description="Helical" evidence="1">
    <location>
        <begin position="12"/>
        <end position="33"/>
    </location>
</feature>
<comment type="caution">
    <text evidence="2">The sequence shown here is derived from an EMBL/GenBank/DDBJ whole genome shotgun (WGS) entry which is preliminary data.</text>
</comment>
<evidence type="ECO:0000313" key="2">
    <source>
        <dbReference type="EMBL" id="KEQ19214.1"/>
    </source>
</evidence>
<dbReference type="EMBL" id="JOKH01000001">
    <property type="protein sequence ID" value="KEQ19214.1"/>
    <property type="molecule type" value="Genomic_DNA"/>
</dbReference>
<accession>A0A081NL91</accession>
<sequence>MDTVNKKDGAKAPFFILISIWSVACAYSGEWIFSSFKAQRRARSLSYVTRVGTQKDGKSRRPDIRKQLVRYLYPLPLMM</sequence>
<dbReference type="Proteomes" id="UP000028073">
    <property type="component" value="Unassembled WGS sequence"/>
</dbReference>
<evidence type="ECO:0000313" key="3">
    <source>
        <dbReference type="Proteomes" id="UP000028073"/>
    </source>
</evidence>
<keyword evidence="1" id="KW-1133">Transmembrane helix</keyword>
<proteinExistence type="predicted"/>
<keyword evidence="1" id="KW-0812">Transmembrane</keyword>
<organism evidence="2 3">
    <name type="scientific">Endozoicomonas numazuensis</name>
    <dbReference type="NCBI Taxonomy" id="1137799"/>
    <lineage>
        <taxon>Bacteria</taxon>
        <taxon>Pseudomonadati</taxon>
        <taxon>Pseudomonadota</taxon>
        <taxon>Gammaproteobacteria</taxon>
        <taxon>Oceanospirillales</taxon>
        <taxon>Endozoicomonadaceae</taxon>
        <taxon>Endozoicomonas</taxon>
    </lineage>
</organism>
<keyword evidence="1" id="KW-0472">Membrane</keyword>
<dbReference type="AlphaFoldDB" id="A0A081NL91"/>
<evidence type="ECO:0000256" key="1">
    <source>
        <dbReference type="SAM" id="Phobius"/>
    </source>
</evidence>
<name>A0A081NL91_9GAMM</name>